<feature type="transmembrane region" description="Helical" evidence="5">
    <location>
        <begin position="405"/>
        <end position="421"/>
    </location>
</feature>
<feature type="transmembrane region" description="Helical" evidence="5">
    <location>
        <begin position="231"/>
        <end position="251"/>
    </location>
</feature>
<dbReference type="Pfam" id="PF00002">
    <property type="entry name" value="7tm_2"/>
    <property type="match status" value="1"/>
</dbReference>
<feature type="signal peptide" evidence="6">
    <location>
        <begin position="1"/>
        <end position="20"/>
    </location>
</feature>
<evidence type="ECO:0000256" key="5">
    <source>
        <dbReference type="SAM" id="Phobius"/>
    </source>
</evidence>
<keyword evidence="4 5" id="KW-0472">Membrane</keyword>
<keyword evidence="6" id="KW-0732">Signal</keyword>
<evidence type="ECO:0000256" key="6">
    <source>
        <dbReference type="SAM" id="SignalP"/>
    </source>
</evidence>
<feature type="transmembrane region" description="Helical" evidence="5">
    <location>
        <begin position="312"/>
        <end position="333"/>
    </location>
</feature>
<feature type="transmembrane region" description="Helical" evidence="5">
    <location>
        <begin position="266"/>
        <end position="291"/>
    </location>
</feature>
<evidence type="ECO:0000313" key="8">
    <source>
        <dbReference type="EMBL" id="CAH0398223.1"/>
    </source>
</evidence>
<sequence length="513" mass="59404">MFLNLLLLHNLLIIISLGSCEDIYCDKNVTDLVTGNHVANMTSFCGNQHCIHRFCNNLDDVLLHFENGTMVCRSLKEVEGVVNIKINVSKVGEVYRRVGSNITPVNKTWRDFKHVKFPDNTNTNCTSKWMRNLKKSLLLYILEDGSLLKHLVPQKVDLEQGAESFLVEFKFRQLKGKWFGPNLSFRSFTIIKNLNDDKIKQYYRVIGLLISCFFLTLILVVYSLFRQLMNLGGMITMAHVSTLTIGLFMKAMQKLFWSSMPKLCRIIITIIMYFGLLSSFFWMNVMSFDIWWTFRGEIKCRAINRRGIVHKFIMYSLYGFGVPATMTAMVVLADNVDLTNTLNIIKPLLSTGLHDSIREYLYIPISILIVVNVLFFTVTTINIWLIKRSLHSLKDKSNKKHENRYSLYLKLFAITGINWIIDIVCDYIEPPDWFQYISDTYNIFSGVVIFAIFICKKRILVLLSKRFSIFALLSEILERTKSTLNTSELKSNNVSESKPRNMTIDNFKTTENL</sequence>
<feature type="transmembrane region" description="Helical" evidence="5">
    <location>
        <begin position="433"/>
        <end position="455"/>
    </location>
</feature>
<reference evidence="8" key="1">
    <citation type="submission" date="2021-12" db="EMBL/GenBank/DDBJ databases">
        <authorList>
            <person name="King R."/>
        </authorList>
    </citation>
    <scope>NUCLEOTIDE SEQUENCE</scope>
</reference>
<dbReference type="InterPro" id="IPR017981">
    <property type="entry name" value="GPCR_2-like_7TM"/>
</dbReference>
<evidence type="ECO:0000256" key="2">
    <source>
        <dbReference type="ARBA" id="ARBA00022692"/>
    </source>
</evidence>
<feature type="domain" description="G-protein coupled receptors family 2 profile 2" evidence="7">
    <location>
        <begin position="200"/>
        <end position="457"/>
    </location>
</feature>
<dbReference type="PANTHER" id="PTHR47154:SF2">
    <property type="entry name" value="G-PROTEIN COUPLED RECEPTOR MTH-RELATED"/>
    <property type="match status" value="1"/>
</dbReference>
<evidence type="ECO:0000256" key="3">
    <source>
        <dbReference type="ARBA" id="ARBA00022989"/>
    </source>
</evidence>
<dbReference type="CDD" id="cd15039">
    <property type="entry name" value="7tmB3_Methuselah-like"/>
    <property type="match status" value="1"/>
</dbReference>
<keyword evidence="9" id="KW-1185">Reference proteome</keyword>
<evidence type="ECO:0000313" key="9">
    <source>
        <dbReference type="Proteomes" id="UP001153292"/>
    </source>
</evidence>
<keyword evidence="3 5" id="KW-1133">Transmembrane helix</keyword>
<dbReference type="InterPro" id="IPR051384">
    <property type="entry name" value="Mth_GPCR"/>
</dbReference>
<feature type="chain" id="PRO_5046451914" description="G-protein coupled receptors family 2 profile 2 domain-containing protein" evidence="6">
    <location>
        <begin position="21"/>
        <end position="513"/>
    </location>
</feature>
<accession>A0ABN8AZ37</accession>
<evidence type="ECO:0000256" key="4">
    <source>
        <dbReference type="ARBA" id="ARBA00023136"/>
    </source>
</evidence>
<name>A0ABN8AZ37_CHISP</name>
<feature type="transmembrane region" description="Helical" evidence="5">
    <location>
        <begin position="202"/>
        <end position="224"/>
    </location>
</feature>
<organism evidence="8 9">
    <name type="scientific">Chilo suppressalis</name>
    <name type="common">Asiatic rice borer moth</name>
    <dbReference type="NCBI Taxonomy" id="168631"/>
    <lineage>
        <taxon>Eukaryota</taxon>
        <taxon>Metazoa</taxon>
        <taxon>Ecdysozoa</taxon>
        <taxon>Arthropoda</taxon>
        <taxon>Hexapoda</taxon>
        <taxon>Insecta</taxon>
        <taxon>Pterygota</taxon>
        <taxon>Neoptera</taxon>
        <taxon>Endopterygota</taxon>
        <taxon>Lepidoptera</taxon>
        <taxon>Glossata</taxon>
        <taxon>Ditrysia</taxon>
        <taxon>Pyraloidea</taxon>
        <taxon>Crambidae</taxon>
        <taxon>Crambinae</taxon>
        <taxon>Chilo</taxon>
    </lineage>
</organism>
<comment type="subcellular location">
    <subcellularLocation>
        <location evidence="1">Membrane</location>
        <topology evidence="1">Multi-pass membrane protein</topology>
    </subcellularLocation>
</comment>
<feature type="transmembrane region" description="Helical" evidence="5">
    <location>
        <begin position="360"/>
        <end position="385"/>
    </location>
</feature>
<evidence type="ECO:0000256" key="1">
    <source>
        <dbReference type="ARBA" id="ARBA00004141"/>
    </source>
</evidence>
<dbReference type="EMBL" id="OU963904">
    <property type="protein sequence ID" value="CAH0398223.1"/>
    <property type="molecule type" value="Genomic_DNA"/>
</dbReference>
<keyword evidence="2 5" id="KW-0812">Transmembrane</keyword>
<proteinExistence type="predicted"/>
<dbReference type="PANTHER" id="PTHR47154">
    <property type="entry name" value="G-PROTEIN COUPLED RECEPTOR MTH-RELATED"/>
    <property type="match status" value="1"/>
</dbReference>
<dbReference type="Proteomes" id="UP001153292">
    <property type="component" value="Chromosome 11"/>
</dbReference>
<protein>
    <recommendedName>
        <fullName evidence="7">G-protein coupled receptors family 2 profile 2 domain-containing protein</fullName>
    </recommendedName>
</protein>
<evidence type="ECO:0000259" key="7">
    <source>
        <dbReference type="PROSITE" id="PS50261"/>
    </source>
</evidence>
<dbReference type="PROSITE" id="PS50261">
    <property type="entry name" value="G_PROTEIN_RECEP_F2_4"/>
    <property type="match status" value="1"/>
</dbReference>
<dbReference type="InterPro" id="IPR000832">
    <property type="entry name" value="GPCR_2_secretin-like"/>
</dbReference>
<dbReference type="Gene3D" id="1.20.1070.10">
    <property type="entry name" value="Rhodopsin 7-helix transmembrane proteins"/>
    <property type="match status" value="1"/>
</dbReference>
<gene>
    <name evidence="8" type="ORF">CHILSU_LOCUS1336</name>
</gene>